<comment type="caution">
    <text evidence="1">The sequence shown here is derived from an EMBL/GenBank/DDBJ whole genome shotgun (WGS) entry which is preliminary data.</text>
</comment>
<protein>
    <submittedName>
        <fullName evidence="1">Predicted methyltransferase, contains TPR repeat</fullName>
    </submittedName>
</protein>
<proteinExistence type="predicted"/>
<accession>A0A1I4CUM8</accession>
<dbReference type="PANTHER" id="PTHR43861:SF1">
    <property type="entry name" value="TRANS-ACONITATE 2-METHYLTRANSFERASE"/>
    <property type="match status" value="1"/>
</dbReference>
<name>A0A1I4CUM8_9HYPH</name>
<organism evidence="1 2">
    <name type="scientific">Pseudovibrio ascidiaceicola</name>
    <dbReference type="NCBI Taxonomy" id="285279"/>
    <lineage>
        <taxon>Bacteria</taxon>
        <taxon>Pseudomonadati</taxon>
        <taxon>Pseudomonadota</taxon>
        <taxon>Alphaproteobacteria</taxon>
        <taxon>Hyphomicrobiales</taxon>
        <taxon>Stappiaceae</taxon>
        <taxon>Pseudovibrio</taxon>
    </lineage>
</organism>
<dbReference type="PANTHER" id="PTHR43861">
    <property type="entry name" value="TRANS-ACONITATE 2-METHYLTRANSFERASE-RELATED"/>
    <property type="match status" value="1"/>
</dbReference>
<dbReference type="GO" id="GO:0032259">
    <property type="term" value="P:methylation"/>
    <property type="evidence" value="ECO:0007669"/>
    <property type="project" value="UniProtKB-KW"/>
</dbReference>
<dbReference type="Gene3D" id="3.40.50.150">
    <property type="entry name" value="Vaccinia Virus protein VP39"/>
    <property type="match status" value="1"/>
</dbReference>
<dbReference type="InterPro" id="IPR029063">
    <property type="entry name" value="SAM-dependent_MTases_sf"/>
</dbReference>
<evidence type="ECO:0000313" key="2">
    <source>
        <dbReference type="Proteomes" id="UP000199598"/>
    </source>
</evidence>
<dbReference type="CDD" id="cd02440">
    <property type="entry name" value="AdoMet_MTases"/>
    <property type="match status" value="1"/>
</dbReference>
<dbReference type="GO" id="GO:0008168">
    <property type="term" value="F:methyltransferase activity"/>
    <property type="evidence" value="ECO:0007669"/>
    <property type="project" value="UniProtKB-KW"/>
</dbReference>
<evidence type="ECO:0000313" key="1">
    <source>
        <dbReference type="EMBL" id="SFK85034.1"/>
    </source>
</evidence>
<reference evidence="1 2" key="1">
    <citation type="submission" date="2016-10" db="EMBL/GenBank/DDBJ databases">
        <authorList>
            <person name="Varghese N."/>
            <person name="Submissions S."/>
        </authorList>
    </citation>
    <scope>NUCLEOTIDE SEQUENCE [LARGE SCALE GENOMIC DNA]</scope>
    <source>
        <strain evidence="1 2">DSM 16392</strain>
    </source>
</reference>
<dbReference type="RefSeq" id="WP_093521645.1">
    <property type="nucleotide sequence ID" value="NZ_FOSK01000010.1"/>
</dbReference>
<dbReference type="Proteomes" id="UP000199598">
    <property type="component" value="Unassembled WGS sequence"/>
</dbReference>
<dbReference type="EMBL" id="FOSK01000010">
    <property type="protein sequence ID" value="SFK85034.1"/>
    <property type="molecule type" value="Genomic_DNA"/>
</dbReference>
<keyword evidence="1" id="KW-0489">Methyltransferase</keyword>
<dbReference type="SUPFAM" id="SSF53335">
    <property type="entry name" value="S-adenosyl-L-methionine-dependent methyltransferases"/>
    <property type="match status" value="1"/>
</dbReference>
<keyword evidence="1" id="KW-0808">Transferase</keyword>
<gene>
    <name evidence="1" type="ORF">SAMN04488518_11054</name>
</gene>
<dbReference type="Pfam" id="PF13489">
    <property type="entry name" value="Methyltransf_23"/>
    <property type="match status" value="1"/>
</dbReference>
<sequence>MMNINFNSDDEDNPIHAALKKFLIDCQVQDLKEAGKTEEAEQLALKNVEQDLSAIEQEQLASGSNDENYTPETVPEQCVSKTFDNYADNFDQHLTKQLNYAVPQIIQEMVSKFTEGRFKRLLDLGCGTGLCAEAIGDLALHKTGVDLSEGMLDKADQKELYDDLYLNDLTEFLQNDWEDHWDLIISGDTFIYLGALEEAVAGLAKNLELNGKVIFTTETATDEVFSEKPYVMSNRGRFAHSAEYLRKVLADNGFTLIELDEITPRYEDGNPVLGLVVVAQYNGK</sequence>
<keyword evidence="2" id="KW-1185">Reference proteome</keyword>